<dbReference type="EMBL" id="JAECZO010000063">
    <property type="protein sequence ID" value="KAK7195856.1"/>
    <property type="molecule type" value="Genomic_DNA"/>
</dbReference>
<name>A0AAW0EQC8_9TRYP</name>
<gene>
    <name evidence="2" type="ORF">NESM_000517000</name>
</gene>
<sequence>MTASSVELEQLKRRLVAQYETQISAHVGTAPSSAVPSYMYQQLLCLRAGRPVGAAAELTSTADRVQLLAENQPPAAVMLLQRMHKAQEESVRLLAVRAAPADGSATGQATVRPFSAEDRMALLSRLAEAGASTHSSPPEVDAAAAAPATPERAEASAVQDEHDDDDDDATAAATSEALASDAGASPTNEEPHSAAEVPEAGSDCGREEQPCIETSVSATSPPHSPQSPNAACV</sequence>
<keyword evidence="3" id="KW-1185">Reference proteome</keyword>
<feature type="region of interest" description="Disordered" evidence="1">
    <location>
        <begin position="128"/>
        <end position="233"/>
    </location>
</feature>
<dbReference type="AlphaFoldDB" id="A0AAW0EQC8"/>
<comment type="caution">
    <text evidence="2">The sequence shown here is derived from an EMBL/GenBank/DDBJ whole genome shotgun (WGS) entry which is preliminary data.</text>
</comment>
<proteinExistence type="predicted"/>
<feature type="compositionally biased region" description="Low complexity" evidence="1">
    <location>
        <begin position="170"/>
        <end position="184"/>
    </location>
</feature>
<accession>A0AAW0EQC8</accession>
<evidence type="ECO:0000313" key="3">
    <source>
        <dbReference type="Proteomes" id="UP001430356"/>
    </source>
</evidence>
<evidence type="ECO:0000313" key="2">
    <source>
        <dbReference type="EMBL" id="KAK7195856.1"/>
    </source>
</evidence>
<feature type="compositionally biased region" description="Polar residues" evidence="1">
    <location>
        <begin position="212"/>
        <end position="233"/>
    </location>
</feature>
<organism evidence="2 3">
    <name type="scientific">Novymonas esmeraldas</name>
    <dbReference type="NCBI Taxonomy" id="1808958"/>
    <lineage>
        <taxon>Eukaryota</taxon>
        <taxon>Discoba</taxon>
        <taxon>Euglenozoa</taxon>
        <taxon>Kinetoplastea</taxon>
        <taxon>Metakinetoplastina</taxon>
        <taxon>Trypanosomatida</taxon>
        <taxon>Trypanosomatidae</taxon>
        <taxon>Novymonas</taxon>
    </lineage>
</organism>
<protein>
    <submittedName>
        <fullName evidence="2">Uncharacterized protein</fullName>
    </submittedName>
</protein>
<evidence type="ECO:0000256" key="1">
    <source>
        <dbReference type="SAM" id="MobiDB-lite"/>
    </source>
</evidence>
<feature type="compositionally biased region" description="Low complexity" evidence="1">
    <location>
        <begin position="135"/>
        <end position="158"/>
    </location>
</feature>
<reference evidence="2 3" key="1">
    <citation type="journal article" date="2021" name="MBio">
        <title>A New Model Trypanosomatid, Novymonas esmeraldas: Genomic Perception of Its 'Candidatus Pandoraea novymonadis' Endosymbiont.</title>
        <authorList>
            <person name="Zakharova A."/>
            <person name="Saura A."/>
            <person name="Butenko A."/>
            <person name="Podesvova L."/>
            <person name="Warmusova S."/>
            <person name="Kostygov A.Y."/>
            <person name="Nenarokova A."/>
            <person name="Lukes J."/>
            <person name="Opperdoes F.R."/>
            <person name="Yurchenko V."/>
        </authorList>
    </citation>
    <scope>NUCLEOTIDE SEQUENCE [LARGE SCALE GENOMIC DNA]</scope>
    <source>
        <strain evidence="2 3">E262AT.01</strain>
    </source>
</reference>
<dbReference type="Proteomes" id="UP001430356">
    <property type="component" value="Unassembled WGS sequence"/>
</dbReference>